<dbReference type="GeneID" id="7829706"/>
<dbReference type="Gene3D" id="1.20.120.550">
    <property type="entry name" value="Membrane associated eicosanoid/glutathione metabolism-like domain"/>
    <property type="match status" value="1"/>
</dbReference>
<dbReference type="KEGG" id="tet:TTHERM_00316210"/>
<protein>
    <submittedName>
        <fullName evidence="6">Mapeg family protein</fullName>
    </submittedName>
</protein>
<evidence type="ECO:0000256" key="5">
    <source>
        <dbReference type="SAM" id="Phobius"/>
    </source>
</evidence>
<evidence type="ECO:0000256" key="2">
    <source>
        <dbReference type="ARBA" id="ARBA00022692"/>
    </source>
</evidence>
<organism evidence="6 7">
    <name type="scientific">Tetrahymena thermophila (strain SB210)</name>
    <dbReference type="NCBI Taxonomy" id="312017"/>
    <lineage>
        <taxon>Eukaryota</taxon>
        <taxon>Sar</taxon>
        <taxon>Alveolata</taxon>
        <taxon>Ciliophora</taxon>
        <taxon>Intramacronucleata</taxon>
        <taxon>Oligohymenophorea</taxon>
        <taxon>Hymenostomatida</taxon>
        <taxon>Tetrahymenina</taxon>
        <taxon>Tetrahymenidae</taxon>
        <taxon>Tetrahymena</taxon>
    </lineage>
</organism>
<dbReference type="OrthoDB" id="312603at2759"/>
<dbReference type="InterPro" id="IPR023352">
    <property type="entry name" value="MAPEG-like_dom_sf"/>
</dbReference>
<keyword evidence="4 5" id="KW-0472">Membrane</keyword>
<proteinExistence type="predicted"/>
<gene>
    <name evidence="6" type="ORF">TTHERM_00316210</name>
</gene>
<dbReference type="Pfam" id="PF01124">
    <property type="entry name" value="MAPEG"/>
    <property type="match status" value="1"/>
</dbReference>
<evidence type="ECO:0000256" key="4">
    <source>
        <dbReference type="ARBA" id="ARBA00023136"/>
    </source>
</evidence>
<dbReference type="EMBL" id="GG662605">
    <property type="protein sequence ID" value="EAS01068.2"/>
    <property type="molecule type" value="Genomic_DNA"/>
</dbReference>
<name>I7MG41_TETTS</name>
<dbReference type="AlphaFoldDB" id="I7MG41"/>
<evidence type="ECO:0000256" key="3">
    <source>
        <dbReference type="ARBA" id="ARBA00022989"/>
    </source>
</evidence>
<keyword evidence="3 5" id="KW-1133">Transmembrane helix</keyword>
<reference evidence="7" key="1">
    <citation type="journal article" date="2006" name="PLoS Biol.">
        <title>Macronuclear genome sequence of the ciliate Tetrahymena thermophila, a model eukaryote.</title>
        <authorList>
            <person name="Eisen J.A."/>
            <person name="Coyne R.S."/>
            <person name="Wu M."/>
            <person name="Wu D."/>
            <person name="Thiagarajan M."/>
            <person name="Wortman J.R."/>
            <person name="Badger J.H."/>
            <person name="Ren Q."/>
            <person name="Amedeo P."/>
            <person name="Jones K.M."/>
            <person name="Tallon L.J."/>
            <person name="Delcher A.L."/>
            <person name="Salzberg S.L."/>
            <person name="Silva J.C."/>
            <person name="Haas B.J."/>
            <person name="Majoros W.H."/>
            <person name="Farzad M."/>
            <person name="Carlton J.M."/>
            <person name="Smith R.K. Jr."/>
            <person name="Garg J."/>
            <person name="Pearlman R.E."/>
            <person name="Karrer K.M."/>
            <person name="Sun L."/>
            <person name="Manning G."/>
            <person name="Elde N.C."/>
            <person name="Turkewitz A.P."/>
            <person name="Asai D.J."/>
            <person name="Wilkes D.E."/>
            <person name="Wang Y."/>
            <person name="Cai H."/>
            <person name="Collins K."/>
            <person name="Stewart B.A."/>
            <person name="Lee S.R."/>
            <person name="Wilamowska K."/>
            <person name="Weinberg Z."/>
            <person name="Ruzzo W.L."/>
            <person name="Wloga D."/>
            <person name="Gaertig J."/>
            <person name="Frankel J."/>
            <person name="Tsao C.-C."/>
            <person name="Gorovsky M.A."/>
            <person name="Keeling P.J."/>
            <person name="Waller R.F."/>
            <person name="Patron N.J."/>
            <person name="Cherry J.M."/>
            <person name="Stover N.A."/>
            <person name="Krieger C.J."/>
            <person name="del Toro C."/>
            <person name="Ryder H.F."/>
            <person name="Williamson S.C."/>
            <person name="Barbeau R.A."/>
            <person name="Hamilton E.P."/>
            <person name="Orias E."/>
        </authorList>
    </citation>
    <scope>NUCLEOTIDE SEQUENCE [LARGE SCALE GENOMIC DNA]</scope>
    <source>
        <strain evidence="7">SB210</strain>
    </source>
</reference>
<evidence type="ECO:0000313" key="6">
    <source>
        <dbReference type="EMBL" id="EAS01068.2"/>
    </source>
</evidence>
<dbReference type="SUPFAM" id="SSF161084">
    <property type="entry name" value="MAPEG domain-like"/>
    <property type="match status" value="1"/>
</dbReference>
<dbReference type="GO" id="GO:0016020">
    <property type="term" value="C:membrane"/>
    <property type="evidence" value="ECO:0007669"/>
    <property type="project" value="UniProtKB-SubCell"/>
</dbReference>
<dbReference type="InParanoid" id="I7MG41"/>
<comment type="subcellular location">
    <subcellularLocation>
        <location evidence="1">Membrane</location>
    </subcellularLocation>
</comment>
<dbReference type="Proteomes" id="UP000009168">
    <property type="component" value="Unassembled WGS sequence"/>
</dbReference>
<keyword evidence="7" id="KW-1185">Reference proteome</keyword>
<sequence>MILIGFLLPGRIRSKVFNKDFLQAHFGEEHRQSLGTEIDKTFGYPDMGHGRYSDKLSYKDWVYFGKAQRAHYNFLEAWGPQTLFIIIGALKYPLFSAILGFVAILGRLLYSVGYMLQAGSSNPIRSIGAVTGDIVLLISFILSCIACISAYSN</sequence>
<evidence type="ECO:0000313" key="7">
    <source>
        <dbReference type="Proteomes" id="UP000009168"/>
    </source>
</evidence>
<dbReference type="RefSeq" id="XP_001021313.2">
    <property type="nucleotide sequence ID" value="XM_001021313.2"/>
</dbReference>
<feature type="transmembrane region" description="Helical" evidence="5">
    <location>
        <begin position="127"/>
        <end position="151"/>
    </location>
</feature>
<dbReference type="STRING" id="312017.I7MG41"/>
<evidence type="ECO:0000256" key="1">
    <source>
        <dbReference type="ARBA" id="ARBA00004370"/>
    </source>
</evidence>
<feature type="transmembrane region" description="Helical" evidence="5">
    <location>
        <begin position="83"/>
        <end position="106"/>
    </location>
</feature>
<keyword evidence="2 5" id="KW-0812">Transmembrane</keyword>
<accession>I7MG41</accession>
<dbReference type="InterPro" id="IPR001129">
    <property type="entry name" value="Membr-assoc_MAPEG"/>
</dbReference>